<dbReference type="UniPathway" id="UPA00606"/>
<dbReference type="GO" id="GO:0004731">
    <property type="term" value="F:purine-nucleoside phosphorylase activity"/>
    <property type="evidence" value="ECO:0007669"/>
    <property type="project" value="UniProtKB-EC"/>
</dbReference>
<dbReference type="VEuPathDB" id="FungiDB:BTJ68_02785"/>
<reference evidence="7 8" key="1">
    <citation type="journal article" date="2018" name="BMC Genomics">
        <title>Genomic evidence for intraspecific hybridization in a clonal and extremely halotolerant yeast.</title>
        <authorList>
            <person name="Gostincar C."/>
            <person name="Stajich J.E."/>
            <person name="Zupancic J."/>
            <person name="Zalar P."/>
            <person name="Gunde-Cimerman N."/>
        </authorList>
    </citation>
    <scope>NUCLEOTIDE SEQUENCE [LARGE SCALE GENOMIC DNA]</scope>
    <source>
        <strain evidence="7 8">EXF-2788</strain>
    </source>
</reference>
<evidence type="ECO:0000259" key="6">
    <source>
        <dbReference type="Pfam" id="PF01048"/>
    </source>
</evidence>
<feature type="domain" description="Nucleoside phosphorylase" evidence="6">
    <location>
        <begin position="35"/>
        <end position="316"/>
    </location>
</feature>
<dbReference type="SUPFAM" id="SSF53167">
    <property type="entry name" value="Purine and uridine phosphorylases"/>
    <property type="match status" value="1"/>
</dbReference>
<evidence type="ECO:0000313" key="7">
    <source>
        <dbReference type="EMBL" id="RMY92823.1"/>
    </source>
</evidence>
<dbReference type="GO" id="GO:0005737">
    <property type="term" value="C:cytoplasm"/>
    <property type="evidence" value="ECO:0007669"/>
    <property type="project" value="TreeGrafter"/>
</dbReference>
<evidence type="ECO:0000256" key="5">
    <source>
        <dbReference type="PIRNR" id="PIRNR000477"/>
    </source>
</evidence>
<evidence type="ECO:0000256" key="3">
    <source>
        <dbReference type="ARBA" id="ARBA00022676"/>
    </source>
</evidence>
<dbReference type="NCBIfam" id="NF006054">
    <property type="entry name" value="PRK08202.1"/>
    <property type="match status" value="1"/>
</dbReference>
<dbReference type="Proteomes" id="UP000268823">
    <property type="component" value="Unassembled WGS sequence"/>
</dbReference>
<dbReference type="OrthoDB" id="10261782at2759"/>
<comment type="function">
    <text evidence="5">The purine nucleoside phosphorylases catalyze the phosphorolytic breakdown of the N-glycosidic bond in the beta-(deoxy)ribonucleoside molecules, with the formation of the corresponding free purine bases and pentose-1-phosphate.</text>
</comment>
<dbReference type="AlphaFoldDB" id="A0A3M7FVU0"/>
<comment type="caution">
    <text evidence="7">The sequence shown here is derived from an EMBL/GenBank/DDBJ whole genome shotgun (WGS) entry which is preliminary data.</text>
</comment>
<dbReference type="InterPro" id="IPR000845">
    <property type="entry name" value="Nucleoside_phosphorylase_d"/>
</dbReference>
<evidence type="ECO:0000313" key="8">
    <source>
        <dbReference type="Proteomes" id="UP000268823"/>
    </source>
</evidence>
<keyword evidence="4 5" id="KW-0808">Transferase</keyword>
<comment type="similarity">
    <text evidence="2 5">Belongs to the PNP/MTAP phosphorylase family.</text>
</comment>
<dbReference type="PANTHER" id="PTHR11904">
    <property type="entry name" value="METHYLTHIOADENOSINE/PURINE NUCLEOSIDE PHOSPHORYLASE"/>
    <property type="match status" value="1"/>
</dbReference>
<dbReference type="GO" id="GO:0009116">
    <property type="term" value="P:nucleoside metabolic process"/>
    <property type="evidence" value="ECO:0007669"/>
    <property type="project" value="InterPro"/>
</dbReference>
<dbReference type="EMBL" id="QWIR01000026">
    <property type="protein sequence ID" value="RMY92823.1"/>
    <property type="molecule type" value="Genomic_DNA"/>
</dbReference>
<accession>A0A3M7FVU0</accession>
<comment type="pathway">
    <text evidence="1 5">Purine metabolism; purine nucleoside salvage.</text>
</comment>
<dbReference type="CDD" id="cd09009">
    <property type="entry name" value="PNP-EcPNPII_like"/>
    <property type="match status" value="1"/>
</dbReference>
<dbReference type="PIRSF" id="PIRSF000477">
    <property type="entry name" value="PurNPase"/>
    <property type="match status" value="1"/>
</dbReference>
<dbReference type="InterPro" id="IPR011268">
    <property type="entry name" value="Purine_phosphorylase"/>
</dbReference>
<dbReference type="Gene3D" id="3.40.50.1580">
    <property type="entry name" value="Nucleoside phosphorylase domain"/>
    <property type="match status" value="1"/>
</dbReference>
<organism evidence="7 8">
    <name type="scientific">Hortaea werneckii</name>
    <name type="common">Black yeast</name>
    <name type="synonym">Cladosporium werneckii</name>
    <dbReference type="NCBI Taxonomy" id="91943"/>
    <lineage>
        <taxon>Eukaryota</taxon>
        <taxon>Fungi</taxon>
        <taxon>Dikarya</taxon>
        <taxon>Ascomycota</taxon>
        <taxon>Pezizomycotina</taxon>
        <taxon>Dothideomycetes</taxon>
        <taxon>Dothideomycetidae</taxon>
        <taxon>Mycosphaerellales</taxon>
        <taxon>Teratosphaeriaceae</taxon>
        <taxon>Hortaea</taxon>
    </lineage>
</organism>
<evidence type="ECO:0000256" key="2">
    <source>
        <dbReference type="ARBA" id="ARBA00006751"/>
    </source>
</evidence>
<keyword evidence="3 5" id="KW-0328">Glycosyltransferase</keyword>
<name>A0A3M7FVU0_HORWE</name>
<sequence>MTDAHDEMAASPYERAKESVEFLRLKLPEQLASPRVAIVCGSGLGGLAQTVNDGIREEWDYKDVPNFPLSTGETVMHDTTAGKDDADRSSKQYAHTHSSFYEGHSMDSVTFAMRICRILGVETVLLTNAAGGLNPDYRIGDIVCLNDHINLAGLVGFHPLRGPNEDEFGVRFPPLSDAYDISLRQLVHQSWKELRQQAPSSRRIHEGVYAFVGGPSYETRAECRLLRGLGADLVGMSTVPEIVVARHSGMKVLALSLVTNNAVLEPATRADDPKLQGLTREQLDEYLSRGKANHAEVLEAGKQAALDMQGLVLRVVSQV</sequence>
<dbReference type="InterPro" id="IPR035994">
    <property type="entry name" value="Nucleoside_phosphorylase_sf"/>
</dbReference>
<evidence type="ECO:0000256" key="1">
    <source>
        <dbReference type="ARBA" id="ARBA00005058"/>
    </source>
</evidence>
<gene>
    <name evidence="7" type="ORF">D0861_02274</name>
</gene>
<dbReference type="NCBIfam" id="TIGR01697">
    <property type="entry name" value="PNPH-PUNA-XAPA"/>
    <property type="match status" value="1"/>
</dbReference>
<proteinExistence type="inferred from homology"/>
<dbReference type="PANTHER" id="PTHR11904:SF9">
    <property type="entry name" value="PURINE NUCLEOSIDE PHOSPHORYLASE-RELATED"/>
    <property type="match status" value="1"/>
</dbReference>
<dbReference type="EC" id="2.4.2.1" evidence="5"/>
<dbReference type="Pfam" id="PF01048">
    <property type="entry name" value="PNP_UDP_1"/>
    <property type="match status" value="1"/>
</dbReference>
<evidence type="ECO:0000256" key="4">
    <source>
        <dbReference type="ARBA" id="ARBA00022679"/>
    </source>
</evidence>
<protein>
    <recommendedName>
        <fullName evidence="5">Purine nucleoside phosphorylase</fullName>
        <ecNumber evidence="5">2.4.2.1</ecNumber>
    </recommendedName>
    <alternativeName>
        <fullName evidence="5">Inosine-guanosine phosphorylase</fullName>
    </alternativeName>
</protein>